<keyword evidence="3" id="KW-0175">Coiled coil</keyword>
<evidence type="ECO:0000256" key="1">
    <source>
        <dbReference type="ARBA" id="ARBA00022801"/>
    </source>
</evidence>
<evidence type="ECO:0000256" key="2">
    <source>
        <dbReference type="PROSITE-ProRule" id="PRU00339"/>
    </source>
</evidence>
<keyword evidence="6" id="KW-1185">Reference proteome</keyword>
<protein>
    <submittedName>
        <fullName evidence="5">Tetratricopeptide repeat protein</fullName>
    </submittedName>
</protein>
<dbReference type="PANTHER" id="PTHR43156:SF9">
    <property type="entry name" value="HAMP DOMAIN-CONTAINING PROTEIN"/>
    <property type="match status" value="1"/>
</dbReference>
<dbReference type="InterPro" id="IPR036457">
    <property type="entry name" value="PPM-type-like_dom_sf"/>
</dbReference>
<dbReference type="Pfam" id="PF07228">
    <property type="entry name" value="SpoIIE"/>
    <property type="match status" value="1"/>
</dbReference>
<dbReference type="InterPro" id="IPR001932">
    <property type="entry name" value="PPM-type_phosphatase-like_dom"/>
</dbReference>
<keyword evidence="2" id="KW-0802">TPR repeat</keyword>
<dbReference type="Gene3D" id="3.60.40.10">
    <property type="entry name" value="PPM-type phosphatase domain"/>
    <property type="match status" value="1"/>
</dbReference>
<dbReference type="RefSeq" id="WP_320004076.1">
    <property type="nucleotide sequence ID" value="NZ_JAUHJS010000004.1"/>
</dbReference>
<evidence type="ECO:0000256" key="3">
    <source>
        <dbReference type="SAM" id="Coils"/>
    </source>
</evidence>
<feature type="repeat" description="TPR" evidence="2">
    <location>
        <begin position="135"/>
        <end position="168"/>
    </location>
</feature>
<evidence type="ECO:0000259" key="4">
    <source>
        <dbReference type="Pfam" id="PF07228"/>
    </source>
</evidence>
<feature type="coiled-coil region" evidence="3">
    <location>
        <begin position="411"/>
        <end position="445"/>
    </location>
</feature>
<gene>
    <name evidence="5" type="ORF">QWY31_08525</name>
</gene>
<dbReference type="InterPro" id="IPR052016">
    <property type="entry name" value="Bact_Sigma-Reg"/>
</dbReference>
<organism evidence="5 6">
    <name type="scientific">Shiella aurantiaca</name>
    <dbReference type="NCBI Taxonomy" id="3058365"/>
    <lineage>
        <taxon>Bacteria</taxon>
        <taxon>Pseudomonadati</taxon>
        <taxon>Bacteroidota</taxon>
        <taxon>Cytophagia</taxon>
        <taxon>Cytophagales</taxon>
        <taxon>Shiellaceae</taxon>
        <taxon>Shiella</taxon>
    </lineage>
</organism>
<sequence>MKRPYWTLFSSCKLSLSLLLLLIGSLIRPLPLSSQSLSIDSLIYVYENEANDSLRLATLNLLIYEYTDVETPKAVEYGHIMLAEAISLNDSLWIGYAYNRLAAAYHSLGRLSEALDYGLKGLKVFEAIQFQRGLDNIYNSLAVVYDEQGDDEKSLYYYQKNLEFGRRNNLPGSIVNALGNIGDFLIRRDEPEKALKYLIEAELIAGGNDLHYEQVVCLNNLALAYEALKEDDKALKLIESSAEKRIEWGFKDLALEVEYDITKAKILTRRGQYKEALRLLKHGQEACEIMHSLYYLKWVYETYAEVYAQMGDYKNAYQYHQRYFTTHDSMYDAESAQKISQLQQQFDSEKQQAQIDLLNKDKLLKEEELSRQRAIRNGFVISSFFFLIMVLILVRNNQIKQKVNKLLYAQRNEMGAQRDKLQTLIDEVNKQKEEIELQRDRVSLQSDIIERKNIDITASISYAQRIQSALLPEINVINWYLPQAFVFLKPRDIVSGDFYWFQVKTLEDGSEKLILAIVDCTGHGVPGAFMSLIANSLLNRIVTDRNIIEPSAILEQMDKEVRLALKQDHFDNRDGMEIGICLIDKKAKEMRFAGARHNLLFFQNGEARTIRGDRQSIGDMLKQNETHQHTFTTHYLSLEKPCTFYLYTDGFQDQFGGANKRKFMAPHFKQMLTRIHAQPLSVQKNLLETTLKEWMGDEAQVDDILVFGAKIE</sequence>
<dbReference type="Gene3D" id="1.25.40.10">
    <property type="entry name" value="Tetratricopeptide repeat domain"/>
    <property type="match status" value="2"/>
</dbReference>
<accession>A0ABT8F5G9</accession>
<evidence type="ECO:0000313" key="5">
    <source>
        <dbReference type="EMBL" id="MDN4165543.1"/>
    </source>
</evidence>
<dbReference type="Proteomes" id="UP001168552">
    <property type="component" value="Unassembled WGS sequence"/>
</dbReference>
<dbReference type="InterPro" id="IPR011990">
    <property type="entry name" value="TPR-like_helical_dom_sf"/>
</dbReference>
<feature type="domain" description="PPM-type phosphatase" evidence="4">
    <location>
        <begin position="511"/>
        <end position="710"/>
    </location>
</feature>
<evidence type="ECO:0000313" key="6">
    <source>
        <dbReference type="Proteomes" id="UP001168552"/>
    </source>
</evidence>
<name>A0ABT8F5G9_9BACT</name>
<dbReference type="SUPFAM" id="SSF48452">
    <property type="entry name" value="TPR-like"/>
    <property type="match status" value="2"/>
</dbReference>
<dbReference type="Pfam" id="PF13424">
    <property type="entry name" value="TPR_12"/>
    <property type="match status" value="2"/>
</dbReference>
<dbReference type="InterPro" id="IPR019734">
    <property type="entry name" value="TPR_rpt"/>
</dbReference>
<dbReference type="PROSITE" id="PS50005">
    <property type="entry name" value="TPR"/>
    <property type="match status" value="1"/>
</dbReference>
<dbReference type="EMBL" id="JAUHJS010000004">
    <property type="protein sequence ID" value="MDN4165543.1"/>
    <property type="molecule type" value="Genomic_DNA"/>
</dbReference>
<dbReference type="PANTHER" id="PTHR43156">
    <property type="entry name" value="STAGE II SPORULATION PROTEIN E-RELATED"/>
    <property type="match status" value="1"/>
</dbReference>
<comment type="caution">
    <text evidence="5">The sequence shown here is derived from an EMBL/GenBank/DDBJ whole genome shotgun (WGS) entry which is preliminary data.</text>
</comment>
<keyword evidence="1" id="KW-0378">Hydrolase</keyword>
<reference evidence="5" key="1">
    <citation type="submission" date="2023-06" db="EMBL/GenBank/DDBJ databases">
        <title>Cytophagales bacterium Strain LB-30, isolated from soil.</title>
        <authorList>
            <person name="Liu B."/>
        </authorList>
    </citation>
    <scope>NUCLEOTIDE SEQUENCE</scope>
    <source>
        <strain evidence="5">LB-30</strain>
    </source>
</reference>
<proteinExistence type="predicted"/>
<dbReference type="SMART" id="SM00028">
    <property type="entry name" value="TPR"/>
    <property type="match status" value="4"/>
</dbReference>